<protein>
    <submittedName>
        <fullName evidence="1">Uncharacterized protein</fullName>
    </submittedName>
</protein>
<dbReference type="RefSeq" id="WP_104002319.1">
    <property type="nucleotide sequence ID" value="NZ_FNVQ01000001.1"/>
</dbReference>
<dbReference type="EMBL" id="FNVQ01000001">
    <property type="protein sequence ID" value="SEG11937.1"/>
    <property type="molecule type" value="Genomic_DNA"/>
</dbReference>
<evidence type="ECO:0000313" key="2">
    <source>
        <dbReference type="Proteomes" id="UP000236745"/>
    </source>
</evidence>
<gene>
    <name evidence="1" type="ORF">SAMN05444390_1011411</name>
</gene>
<keyword evidence="2" id="KW-1185">Reference proteome</keyword>
<dbReference type="Proteomes" id="UP000236745">
    <property type="component" value="Unassembled WGS sequence"/>
</dbReference>
<proteinExistence type="predicted"/>
<evidence type="ECO:0000313" key="1">
    <source>
        <dbReference type="EMBL" id="SEG11937.1"/>
    </source>
</evidence>
<name>A0A1H5XKS1_9GAMM</name>
<accession>A0A1H5XKS1</accession>
<reference evidence="1 2" key="1">
    <citation type="submission" date="2016-10" db="EMBL/GenBank/DDBJ databases">
        <authorList>
            <person name="de Groot N.N."/>
        </authorList>
    </citation>
    <scope>NUCLEOTIDE SEQUENCE [LARGE SCALE GENOMIC DNA]</scope>
    <source>
        <strain evidence="1 2">DSM 22012</strain>
    </source>
</reference>
<organism evidence="1 2">
    <name type="scientific">Marinobacterium lutimaris</name>
    <dbReference type="NCBI Taxonomy" id="568106"/>
    <lineage>
        <taxon>Bacteria</taxon>
        <taxon>Pseudomonadati</taxon>
        <taxon>Pseudomonadota</taxon>
        <taxon>Gammaproteobacteria</taxon>
        <taxon>Oceanospirillales</taxon>
        <taxon>Oceanospirillaceae</taxon>
        <taxon>Marinobacterium</taxon>
    </lineage>
</organism>
<dbReference type="AlphaFoldDB" id="A0A1H5XKS1"/>
<sequence length="189" mass="19739">MLYRSTELKVVVAQARLGLMDADANPAALLFYSGGQPDEGRAIDAIPAHAVSTAYTTGDYVTAGLHYYRAENDGTSAGTGPTWPTTGETVTDNDITWQDMGEIPALLGTLALDQPAGTVDADGRLTLVATVTQFVTAGGTAAWARLENGAGTWIYQGDCDLTGSGAFVELNTLELVQGGPLRPDSLTIE</sequence>
<dbReference type="OrthoDB" id="6089197at2"/>